<protein>
    <submittedName>
        <fullName evidence="1">Uncharacterized protein</fullName>
    </submittedName>
</protein>
<keyword evidence="2" id="KW-1185">Reference proteome</keyword>
<organism evidence="1 2">
    <name type="scientific">Haematococcus lacustris</name>
    <name type="common">Green alga</name>
    <name type="synonym">Haematococcus pluvialis</name>
    <dbReference type="NCBI Taxonomy" id="44745"/>
    <lineage>
        <taxon>Eukaryota</taxon>
        <taxon>Viridiplantae</taxon>
        <taxon>Chlorophyta</taxon>
        <taxon>core chlorophytes</taxon>
        <taxon>Chlorophyceae</taxon>
        <taxon>CS clade</taxon>
        <taxon>Chlamydomonadales</taxon>
        <taxon>Haematococcaceae</taxon>
        <taxon>Haematococcus</taxon>
    </lineage>
</organism>
<evidence type="ECO:0000313" key="2">
    <source>
        <dbReference type="Proteomes" id="UP000485058"/>
    </source>
</evidence>
<evidence type="ECO:0000313" key="1">
    <source>
        <dbReference type="EMBL" id="GFH23979.1"/>
    </source>
</evidence>
<reference evidence="1 2" key="1">
    <citation type="submission" date="2020-02" db="EMBL/GenBank/DDBJ databases">
        <title>Draft genome sequence of Haematococcus lacustris strain NIES-144.</title>
        <authorList>
            <person name="Morimoto D."/>
            <person name="Nakagawa S."/>
            <person name="Yoshida T."/>
            <person name="Sawayama S."/>
        </authorList>
    </citation>
    <scope>NUCLEOTIDE SEQUENCE [LARGE SCALE GENOMIC DNA]</scope>
    <source>
        <strain evidence="1 2">NIES-144</strain>
    </source>
</reference>
<comment type="caution">
    <text evidence="1">The sequence shown here is derived from an EMBL/GenBank/DDBJ whole genome shotgun (WGS) entry which is preliminary data.</text>
</comment>
<proteinExistence type="predicted"/>
<feature type="non-terminal residue" evidence="1">
    <location>
        <position position="1"/>
    </location>
</feature>
<gene>
    <name evidence="1" type="ORF">HaLaN_21686</name>
</gene>
<dbReference type="EMBL" id="BLLF01002410">
    <property type="protein sequence ID" value="GFH23979.1"/>
    <property type="molecule type" value="Genomic_DNA"/>
</dbReference>
<sequence length="86" mass="9320">MALTLGLLHRQCVLTVPRAFVLEDPASGARITAAQHHRLMGYEEVETTAAMTSTCSAWRAACCCTAHSCRSMRQPTRMAWITAGPG</sequence>
<name>A0A699ZWK0_HAELA</name>
<dbReference type="Proteomes" id="UP000485058">
    <property type="component" value="Unassembled WGS sequence"/>
</dbReference>
<dbReference type="AlphaFoldDB" id="A0A699ZWK0"/>
<accession>A0A699ZWK0</accession>